<proteinExistence type="predicted"/>
<dbReference type="InterPro" id="IPR038355">
    <property type="entry name" value="TNFAIP8_sf"/>
</dbReference>
<dbReference type="GO" id="GO:0005737">
    <property type="term" value="C:cytoplasm"/>
    <property type="evidence" value="ECO:0007669"/>
    <property type="project" value="TreeGrafter"/>
</dbReference>
<dbReference type="AlphaFoldDB" id="A0A1D1UZY5"/>
<protein>
    <recommendedName>
        <fullName evidence="3">Tumor necrosis factor alpha-induced protein 8-like protein</fullName>
    </recommendedName>
</protein>
<dbReference type="Gene3D" id="1.20.1440.160">
    <property type="entry name" value="Tumor necrosis factor alpha-induced protein 8-like"/>
    <property type="match status" value="1"/>
</dbReference>
<name>A0A1D1UZY5_RAMVA</name>
<dbReference type="FunFam" id="1.20.1440.160:FF:000001">
    <property type="entry name" value="Tumor necrosis factor alpha-induced protein 8-like 1"/>
    <property type="match status" value="1"/>
</dbReference>
<gene>
    <name evidence="1" type="primary">RvY_06841-1</name>
    <name evidence="1" type="synonym">RvY_06841.1</name>
    <name evidence="1" type="ORF">RvY_06841</name>
</gene>
<evidence type="ECO:0000313" key="1">
    <source>
        <dbReference type="EMBL" id="GAU95174.1"/>
    </source>
</evidence>
<accession>A0A1D1UZY5</accession>
<evidence type="ECO:0000313" key="2">
    <source>
        <dbReference type="Proteomes" id="UP000186922"/>
    </source>
</evidence>
<dbReference type="EMBL" id="BDGG01000003">
    <property type="protein sequence ID" value="GAU95174.1"/>
    <property type="molecule type" value="Genomic_DNA"/>
</dbReference>
<sequence>MNETEDHQSSAKSLSIRAQKKILGTVVNKRGSVKLFIDDKSAHLLDTFYELTLLYTDNKRRAEKLLKYSIKTAIKLLVLIRNGQLTSDQLATCKEFRRKLRLVANTVISFHEVDFTLDTEFLSELLKEEAVLLKEVLRPHLTSKSMERVDQVFAFCSDVGFLQALFTDERYTEQRNVLARDLDDLLNDNIL</sequence>
<dbReference type="InterPro" id="IPR008477">
    <property type="entry name" value="TNFAIP8-like"/>
</dbReference>
<dbReference type="GO" id="GO:0042981">
    <property type="term" value="P:regulation of apoptotic process"/>
    <property type="evidence" value="ECO:0007669"/>
    <property type="project" value="InterPro"/>
</dbReference>
<dbReference type="Pfam" id="PF05527">
    <property type="entry name" value="TNFAIP8"/>
    <property type="match status" value="1"/>
</dbReference>
<reference evidence="1 2" key="1">
    <citation type="journal article" date="2016" name="Nat. Commun.">
        <title>Extremotolerant tardigrade genome and improved radiotolerance of human cultured cells by tardigrade-unique protein.</title>
        <authorList>
            <person name="Hashimoto T."/>
            <person name="Horikawa D.D."/>
            <person name="Saito Y."/>
            <person name="Kuwahara H."/>
            <person name="Kozuka-Hata H."/>
            <person name="Shin-I T."/>
            <person name="Minakuchi Y."/>
            <person name="Ohishi K."/>
            <person name="Motoyama A."/>
            <person name="Aizu T."/>
            <person name="Enomoto A."/>
            <person name="Kondo K."/>
            <person name="Tanaka S."/>
            <person name="Hara Y."/>
            <person name="Koshikawa S."/>
            <person name="Sagara H."/>
            <person name="Miura T."/>
            <person name="Yokobori S."/>
            <person name="Miyagawa K."/>
            <person name="Suzuki Y."/>
            <person name="Kubo T."/>
            <person name="Oyama M."/>
            <person name="Kohara Y."/>
            <person name="Fujiyama A."/>
            <person name="Arakawa K."/>
            <person name="Katayama T."/>
            <person name="Toyoda A."/>
            <person name="Kunieda T."/>
        </authorList>
    </citation>
    <scope>NUCLEOTIDE SEQUENCE [LARGE SCALE GENOMIC DNA]</scope>
    <source>
        <strain evidence="1 2">YOKOZUNA-1</strain>
    </source>
</reference>
<dbReference type="STRING" id="947166.A0A1D1UZY5"/>
<comment type="caution">
    <text evidence="1">The sequence shown here is derived from an EMBL/GenBank/DDBJ whole genome shotgun (WGS) entry which is preliminary data.</text>
</comment>
<dbReference type="PANTHER" id="PTHR12757">
    <property type="entry name" value="TUMOR NECROSIS FACTOR INDUCED PROTEIN"/>
    <property type="match status" value="1"/>
</dbReference>
<dbReference type="Proteomes" id="UP000186922">
    <property type="component" value="Unassembled WGS sequence"/>
</dbReference>
<evidence type="ECO:0008006" key="3">
    <source>
        <dbReference type="Google" id="ProtNLM"/>
    </source>
</evidence>
<dbReference type="PANTHER" id="PTHR12757:SF1">
    <property type="entry name" value="PROTEIN SALIVARY GLANDS MARRED"/>
    <property type="match status" value="1"/>
</dbReference>
<keyword evidence="2" id="KW-1185">Reference proteome</keyword>
<dbReference type="OrthoDB" id="10055976at2759"/>
<organism evidence="1 2">
    <name type="scientific">Ramazzottius varieornatus</name>
    <name type="common">Water bear</name>
    <name type="synonym">Tardigrade</name>
    <dbReference type="NCBI Taxonomy" id="947166"/>
    <lineage>
        <taxon>Eukaryota</taxon>
        <taxon>Metazoa</taxon>
        <taxon>Ecdysozoa</taxon>
        <taxon>Tardigrada</taxon>
        <taxon>Eutardigrada</taxon>
        <taxon>Parachela</taxon>
        <taxon>Hypsibioidea</taxon>
        <taxon>Ramazzottiidae</taxon>
        <taxon>Ramazzottius</taxon>
    </lineage>
</organism>